<gene>
    <name evidence="15" type="primary">FUN12</name>
    <name evidence="15" type="ORF">IWW36_002450</name>
</gene>
<dbReference type="GO" id="GO:0005525">
    <property type="term" value="F:GTP binding"/>
    <property type="evidence" value="ECO:0007669"/>
    <property type="project" value="UniProtKB-KW"/>
</dbReference>
<dbReference type="SUPFAM" id="SSF50447">
    <property type="entry name" value="Translation proteins"/>
    <property type="match status" value="1"/>
</dbReference>
<dbReference type="EC" id="3.6.5.3" evidence="3"/>
<dbReference type="FunFam" id="3.40.50.300:FF:000112">
    <property type="entry name" value="Eukaryotic translation initiation factor 5B"/>
    <property type="match status" value="1"/>
</dbReference>
<dbReference type="GO" id="GO:0003743">
    <property type="term" value="F:translation initiation factor activity"/>
    <property type="evidence" value="ECO:0007669"/>
    <property type="project" value="UniProtKB-KW"/>
</dbReference>
<dbReference type="CDD" id="cd01887">
    <property type="entry name" value="IF2_eIF5B"/>
    <property type="match status" value="1"/>
</dbReference>
<evidence type="ECO:0000256" key="6">
    <source>
        <dbReference type="ARBA" id="ARBA00022540"/>
    </source>
</evidence>
<evidence type="ECO:0000256" key="12">
    <source>
        <dbReference type="ARBA" id="ARBA00032478"/>
    </source>
</evidence>
<dbReference type="InterPro" id="IPR000795">
    <property type="entry name" value="T_Tr_GTP-bd_dom"/>
</dbReference>
<comment type="similarity">
    <text evidence="2">Belongs to the TRAFAC class translation factor GTPase superfamily. Classic translation factor GTPase family. IF-2 subfamily.</text>
</comment>
<evidence type="ECO:0000256" key="2">
    <source>
        <dbReference type="ARBA" id="ARBA00007733"/>
    </source>
</evidence>
<keyword evidence="7" id="KW-0479">Metal-binding</keyword>
<protein>
    <recommendedName>
        <fullName evidence="4">Eukaryotic translation initiation factor 5B</fullName>
        <ecNumber evidence="3">3.6.5.3</ecNumber>
    </recommendedName>
    <alternativeName>
        <fullName evidence="12">Translation initiation factor IF-2</fullName>
    </alternativeName>
</protein>
<dbReference type="NCBIfam" id="NF003078">
    <property type="entry name" value="PRK04004.1"/>
    <property type="match status" value="1"/>
</dbReference>
<dbReference type="InterPro" id="IPR009000">
    <property type="entry name" value="Transl_B-barrel_sf"/>
</dbReference>
<dbReference type="InterPro" id="IPR036844">
    <property type="entry name" value="Hint_dom_sf"/>
</dbReference>
<dbReference type="Proteomes" id="UP001139887">
    <property type="component" value="Unassembled WGS sequence"/>
</dbReference>
<dbReference type="InterPro" id="IPR023115">
    <property type="entry name" value="TIF_IF2_dom3"/>
</dbReference>
<keyword evidence="6 15" id="KW-0396">Initiation factor</keyword>
<feature type="compositionally biased region" description="Basic and acidic residues" evidence="13">
    <location>
        <begin position="241"/>
        <end position="317"/>
    </location>
</feature>
<evidence type="ECO:0000256" key="5">
    <source>
        <dbReference type="ARBA" id="ARBA00022490"/>
    </source>
</evidence>
<organism evidence="15 16">
    <name type="scientific">Coemansia brasiliensis</name>
    <dbReference type="NCBI Taxonomy" id="2650707"/>
    <lineage>
        <taxon>Eukaryota</taxon>
        <taxon>Fungi</taxon>
        <taxon>Fungi incertae sedis</taxon>
        <taxon>Zoopagomycota</taxon>
        <taxon>Kickxellomycotina</taxon>
        <taxon>Kickxellomycetes</taxon>
        <taxon>Kickxellales</taxon>
        <taxon>Kickxellaceae</taxon>
        <taxon>Coemansia</taxon>
    </lineage>
</organism>
<dbReference type="OrthoDB" id="4928at2759"/>
<feature type="compositionally biased region" description="Basic and acidic residues" evidence="13">
    <location>
        <begin position="356"/>
        <end position="377"/>
    </location>
</feature>
<evidence type="ECO:0000256" key="1">
    <source>
        <dbReference type="ARBA" id="ARBA00004496"/>
    </source>
</evidence>
<name>A0A9W8IBY7_9FUNG</name>
<dbReference type="InterPro" id="IPR036925">
    <property type="entry name" value="TIF_IF2_dom3_sf"/>
</dbReference>
<evidence type="ECO:0000256" key="8">
    <source>
        <dbReference type="ARBA" id="ARBA00022741"/>
    </source>
</evidence>
<keyword evidence="5" id="KW-0963">Cytoplasm</keyword>
<keyword evidence="11" id="KW-0342">GTP-binding</keyword>
<dbReference type="Pfam" id="PF11987">
    <property type="entry name" value="IF-2"/>
    <property type="match status" value="1"/>
</dbReference>
<feature type="compositionally biased region" description="Acidic residues" evidence="13">
    <location>
        <begin position="63"/>
        <end position="76"/>
    </location>
</feature>
<dbReference type="Pfam" id="PF05203">
    <property type="entry name" value="Hom_end_hint"/>
    <property type="match status" value="1"/>
</dbReference>
<feature type="compositionally biased region" description="Basic residues" evidence="13">
    <location>
        <begin position="181"/>
        <end position="192"/>
    </location>
</feature>
<evidence type="ECO:0000256" key="4">
    <source>
        <dbReference type="ARBA" id="ARBA00013824"/>
    </source>
</evidence>
<keyword evidence="8" id="KW-0547">Nucleotide-binding</keyword>
<dbReference type="GO" id="GO:0046872">
    <property type="term" value="F:metal ion binding"/>
    <property type="evidence" value="ECO:0007669"/>
    <property type="project" value="UniProtKB-KW"/>
</dbReference>
<comment type="caution">
    <text evidence="15">The sequence shown here is derived from an EMBL/GenBank/DDBJ whole genome shotgun (WGS) entry which is preliminary data.</text>
</comment>
<evidence type="ECO:0000256" key="13">
    <source>
        <dbReference type="SAM" id="MobiDB-lite"/>
    </source>
</evidence>
<evidence type="ECO:0000256" key="10">
    <source>
        <dbReference type="ARBA" id="ARBA00022917"/>
    </source>
</evidence>
<reference evidence="15" key="1">
    <citation type="submission" date="2022-07" db="EMBL/GenBank/DDBJ databases">
        <title>Phylogenomic reconstructions and comparative analyses of Kickxellomycotina fungi.</title>
        <authorList>
            <person name="Reynolds N.K."/>
            <person name="Stajich J.E."/>
            <person name="Barry K."/>
            <person name="Grigoriev I.V."/>
            <person name="Crous P."/>
            <person name="Smith M.E."/>
        </authorList>
    </citation>
    <scope>NUCLEOTIDE SEQUENCE</scope>
    <source>
        <strain evidence="15">NRRL 1566</strain>
    </source>
</reference>
<dbReference type="Gene3D" id="3.40.50.300">
    <property type="entry name" value="P-loop containing nucleotide triphosphate hydrolases"/>
    <property type="match status" value="1"/>
</dbReference>
<dbReference type="Gene3D" id="3.40.50.10050">
    <property type="entry name" value="Translation initiation factor IF- 2, domain 3"/>
    <property type="match status" value="1"/>
</dbReference>
<dbReference type="Pfam" id="PF00009">
    <property type="entry name" value="GTP_EFTU"/>
    <property type="match status" value="1"/>
</dbReference>
<feature type="region of interest" description="Disordered" evidence="13">
    <location>
        <begin position="1"/>
        <end position="458"/>
    </location>
</feature>
<evidence type="ECO:0000259" key="14">
    <source>
        <dbReference type="PROSITE" id="PS51722"/>
    </source>
</evidence>
<feature type="domain" description="Tr-type G" evidence="14">
    <location>
        <begin position="798"/>
        <end position="1016"/>
    </location>
</feature>
<dbReference type="GO" id="GO:0005739">
    <property type="term" value="C:mitochondrion"/>
    <property type="evidence" value="ECO:0007669"/>
    <property type="project" value="TreeGrafter"/>
</dbReference>
<dbReference type="Gene3D" id="2.40.30.10">
    <property type="entry name" value="Translation factors"/>
    <property type="match status" value="2"/>
</dbReference>
<dbReference type="Gene3D" id="2.170.16.10">
    <property type="entry name" value="Hedgehog/Intein (Hint) domain"/>
    <property type="match status" value="2"/>
</dbReference>
<dbReference type="InterPro" id="IPR007868">
    <property type="entry name" value="Hom_end_hint"/>
</dbReference>
<feature type="compositionally biased region" description="Basic and acidic residues" evidence="13">
    <location>
        <begin position="436"/>
        <end position="451"/>
    </location>
</feature>
<dbReference type="SUPFAM" id="SSF52156">
    <property type="entry name" value="Initiation factor IF2/eIF5b, domain 3"/>
    <property type="match status" value="1"/>
</dbReference>
<sequence>MGKKKGGKKSKNDDGWDDSEVEERLAKILEPMEEEEEPQPVPKANKKKKNQAAAVSFAALAMSDDEGDITPSEDEQPPTPPPQPRQGESDEEPIAQAGGSKKKKKKNKKEAVPPPELNEDEPVVVIKTAKQKEREKKEKAKLLKKQKADEARAKREAELRSLEESMGAATIEDEPEPEGKKKGKKNKKKGKKGAAGSDDEAESNPTEPKPAEPKPAESKKKEEPKKKGKKGGASIAALQKMMEEKRRQEEEEARRLEEERLRIEEEERLLAEEEARLEAEEEARREAELQRREQLRREGKLLTKKQKEAKARQERQLKQLLESGVQVAGLTEDGKKEAGSGRREAEERKRRAAERKRKEEEEKERKRKEEEEAKARQEQQQAQEEAAEESDEADDWEAMLSSDEDEQEAKGTSAESEANKSSESESESEADELQQEQERKQAAAARREQRMQEALAARSEDNLRSPICCILGHVDTGKCWGRDTPIMMHNGELRMVQDVREGDELMGDDSTPRVVQPGSVIRGTGMLYRVEPDANSGADAFVCNGDHILVLKMAETARVRREERTQDGPVFVTEEFALTASKVPKLRVVGEYATQQQAQAAADACPALEWTCSVEEYLQLARSERYIASQCAMFVPEAGVEFPAASAQAFMSQVIQALGTKVSQTQMLQAAQALGQWVRGGNNADQPMWLPALVKATGAQRDAVPAALMTASREHRRAFLEGMANSSSDGNALELRSVHKDVLQQALRIARSVGLRGSAIDTDAGMFRLTLPLTDGQHAWSFAVRAIGEGEYFGFTLDRNSRVLLGDCTVSHNTKLLDKIRQTNVQAGEAGGITQQIGATFFPADAIRQKTAAISRKGQLDIRVPGLLVIDTPGHESFTNLRSRGSSLCNIAILVVDIMHGLEPQTLESLRLLRDRKTPFIVALNKIDRVFEWKPHANAAFGMSLKLQSASTRSDYERRASQVITEFAEQGLNAKMYYENKNFAKYVSLVPTSAHTGEGIPDLLALLIKLTQERMTEQLMYLSELECTVLEVKVVEGLGTTIDVVLSNGVLREGDRIVLCGLDGPIATTVRALLTPQPMRELRIKSAYVHHKEIKAAMGVKISAPDLDRAIAGSRLLVVGPEDDEEELKDEVMSDITKLHDAVSKQARGVWVQASTLGSLEALLEFLRVSKIPVFDIGLGPVHKRDVTRASTMLEKAPEYAVMLCFDVKIDRDAQDMADDLGIKVFTADIIYHLFDAFTAHQAELTAARRREQEAEAVFPCILKMVEGAVFNKRDPIIIGVDLIEGQLRLNTPVCVVRTNSETKEREVTVLGRVAGIEVNRKPVNIVKRGTANAGFTVRIDQPNSSNLKTYGRHFDETDLIYSRITRASIDVLKESFRDELNKETRATLVKIKKVLNVE</sequence>
<evidence type="ECO:0000313" key="16">
    <source>
        <dbReference type="Proteomes" id="UP001139887"/>
    </source>
</evidence>
<evidence type="ECO:0000256" key="9">
    <source>
        <dbReference type="ARBA" id="ARBA00022801"/>
    </source>
</evidence>
<dbReference type="PANTHER" id="PTHR43381">
    <property type="entry name" value="TRANSLATION INITIATION FACTOR IF-2-RELATED"/>
    <property type="match status" value="1"/>
</dbReference>
<dbReference type="PROSITE" id="PS51722">
    <property type="entry name" value="G_TR_2"/>
    <property type="match status" value="1"/>
</dbReference>
<evidence type="ECO:0000313" key="15">
    <source>
        <dbReference type="EMBL" id="KAJ2849683.1"/>
    </source>
</evidence>
<feature type="compositionally biased region" description="Acidic residues" evidence="13">
    <location>
        <begin position="385"/>
        <end position="407"/>
    </location>
</feature>
<comment type="subcellular location">
    <subcellularLocation>
        <location evidence="1">Cytoplasm</location>
    </subcellularLocation>
</comment>
<dbReference type="CDD" id="cd03703">
    <property type="entry name" value="aeIF5B_II"/>
    <property type="match status" value="1"/>
</dbReference>
<dbReference type="FunFam" id="3.40.50.10050:FF:000002">
    <property type="entry name" value="Eukaryotic translation initiation factor 5B"/>
    <property type="match status" value="1"/>
</dbReference>
<dbReference type="GO" id="GO:0003924">
    <property type="term" value="F:GTPase activity"/>
    <property type="evidence" value="ECO:0007669"/>
    <property type="project" value="InterPro"/>
</dbReference>
<accession>A0A9W8IBY7</accession>
<dbReference type="InterPro" id="IPR027417">
    <property type="entry name" value="P-loop_NTPase"/>
</dbReference>
<evidence type="ECO:0000256" key="3">
    <source>
        <dbReference type="ARBA" id="ARBA00011986"/>
    </source>
</evidence>
<evidence type="ECO:0000256" key="7">
    <source>
        <dbReference type="ARBA" id="ARBA00022723"/>
    </source>
</evidence>
<dbReference type="SUPFAM" id="SSF51294">
    <property type="entry name" value="Hedgehog/intein (Hint) domain"/>
    <property type="match status" value="1"/>
</dbReference>
<dbReference type="InterPro" id="IPR015760">
    <property type="entry name" value="TIF_IF2"/>
</dbReference>
<feature type="compositionally biased region" description="Basic and acidic residues" evidence="13">
    <location>
        <begin position="209"/>
        <end position="225"/>
    </location>
</feature>
<feature type="compositionally biased region" description="Acidic residues" evidence="13">
    <location>
        <begin position="424"/>
        <end position="435"/>
    </location>
</feature>
<dbReference type="FunFam" id="2.40.30.10:FF:000013">
    <property type="entry name" value="eukaryotic translation initiation factor 5B"/>
    <property type="match status" value="1"/>
</dbReference>
<feature type="compositionally biased region" description="Basic and acidic residues" evidence="13">
    <location>
        <begin position="332"/>
        <end position="349"/>
    </location>
</feature>
<dbReference type="EMBL" id="JANBUW010000064">
    <property type="protein sequence ID" value="KAJ2849683.1"/>
    <property type="molecule type" value="Genomic_DNA"/>
</dbReference>
<dbReference type="PANTHER" id="PTHR43381:SF4">
    <property type="entry name" value="EUKARYOTIC TRANSLATION INITIATION FACTOR 5B"/>
    <property type="match status" value="1"/>
</dbReference>
<keyword evidence="10" id="KW-0648">Protein biosynthesis</keyword>
<dbReference type="SUPFAM" id="SSF52540">
    <property type="entry name" value="P-loop containing nucleoside triphosphate hydrolases"/>
    <property type="match status" value="1"/>
</dbReference>
<keyword evidence="9" id="KW-0378">Hydrolase</keyword>
<dbReference type="GO" id="GO:0030908">
    <property type="term" value="P:protein splicing"/>
    <property type="evidence" value="ECO:0007669"/>
    <property type="project" value="InterPro"/>
</dbReference>
<proteinExistence type="inferred from homology"/>
<feature type="compositionally biased region" description="Basic and acidic residues" evidence="13">
    <location>
        <begin position="130"/>
        <end position="163"/>
    </location>
</feature>
<keyword evidence="16" id="KW-1185">Reference proteome</keyword>
<feature type="compositionally biased region" description="Low complexity" evidence="13">
    <location>
        <begin position="51"/>
        <end position="61"/>
    </location>
</feature>
<evidence type="ECO:0000256" key="11">
    <source>
        <dbReference type="ARBA" id="ARBA00023134"/>
    </source>
</evidence>